<sequence length="741" mass="83246">MAGIKRKSAAQSLVEPRSKSKKAKVEKHASKRTAKDERATHRSKKPITVEKSSESDDLVESDTSGDENGFYGFAADEEAAARGGSEDEDMVDAFGESSATSEPEHDDYDSEEELGTKKAPYNGNRGKDIKSAAEKWDQQQPKPAALNASSSRESHQKQRALAKERKAAKTNADIIERSKKLWEQLRLKSHVEKETRKKLVEELFEIVTGRVKDFVFKHDSARVIQCALKYATPDQRRMIARELQGEYRTLAEGKYSKHLVAKLLEKNDPQIRDMVIAEFYGHVRRMINHPEAAWILDDTYRQVATPEQKRRLLCEWYGPEFSIAGLKSKDSHTAELNAILEKSPEKRKPIMDYLDTQINQIIQKKQHGFTMLHDAMLQYFLACKPGSEEANNLFEHFRPDPTVKEGEEADNVDILKNLAFTKSGSRLVSLAFAYGSAKDRKVFLKPYKDVTEMMAYDVNAHHVLLTVLAVMDDTKLSSKSIFGDLLPSNDTLPEKVLNLVSSASARSVLLYPYASESKWLLDDKTKERLSEIYAIRETTSKKNPNTRLQELAKFIEPQLLSAITTRVADLVTFSFGLQFIGEVLVGAPEVEQEKRKEALTEIANHCNEIFDPSKETSSAKDDPSTFGKGLLKTLVQGGKYNPQTRSVVPVDPPLGFADMFWEKIKADLTEWATGPGSFVIVGLAESEDFSNRDKLLKAMRKSRTQLETAAGTPTKKNARKNEKGEIQAKGNPGARLLLEKL</sequence>
<gene>
    <name evidence="7" type="ORF">EJ04DRAFT_195121</name>
</gene>
<accession>A0A9P4V3T6</accession>
<dbReference type="SUPFAM" id="SSF48371">
    <property type="entry name" value="ARM repeat"/>
    <property type="match status" value="1"/>
</dbReference>
<dbReference type="InterPro" id="IPR011989">
    <property type="entry name" value="ARM-like"/>
</dbReference>
<evidence type="ECO:0000256" key="1">
    <source>
        <dbReference type="ARBA" id="ARBA00022737"/>
    </source>
</evidence>
<evidence type="ECO:0000259" key="6">
    <source>
        <dbReference type="Pfam" id="PF08144"/>
    </source>
</evidence>
<dbReference type="PROSITE" id="PS50302">
    <property type="entry name" value="PUM"/>
    <property type="match status" value="1"/>
</dbReference>
<evidence type="ECO:0000313" key="8">
    <source>
        <dbReference type="Proteomes" id="UP000799444"/>
    </source>
</evidence>
<feature type="region of interest" description="Disordered" evidence="5">
    <location>
        <begin position="703"/>
        <end position="732"/>
    </location>
</feature>
<dbReference type="GO" id="GO:0006417">
    <property type="term" value="P:regulation of translation"/>
    <property type="evidence" value="ECO:0007669"/>
    <property type="project" value="TreeGrafter"/>
</dbReference>
<dbReference type="InterPro" id="IPR016024">
    <property type="entry name" value="ARM-type_fold"/>
</dbReference>
<feature type="domain" description="CPL" evidence="6">
    <location>
        <begin position="504"/>
        <end position="642"/>
    </location>
</feature>
<name>A0A9P4V3T6_9PLEO</name>
<dbReference type="OrthoDB" id="497380at2759"/>
<evidence type="ECO:0000256" key="2">
    <source>
        <dbReference type="ARBA" id="ARBA00022884"/>
    </source>
</evidence>
<dbReference type="PANTHER" id="PTHR13389:SF0">
    <property type="entry name" value="PUMILIO HOMOLOG 3"/>
    <property type="match status" value="1"/>
</dbReference>
<dbReference type="Gene3D" id="1.25.10.10">
    <property type="entry name" value="Leucine-rich Repeat Variant"/>
    <property type="match status" value="1"/>
</dbReference>
<dbReference type="EMBL" id="ML996135">
    <property type="protein sequence ID" value="KAF2735478.1"/>
    <property type="molecule type" value="Genomic_DNA"/>
</dbReference>
<comment type="caution">
    <text evidence="7">The sequence shown here is derived from an EMBL/GenBank/DDBJ whole genome shotgun (WGS) entry which is preliminary data.</text>
</comment>
<dbReference type="InterPro" id="IPR012959">
    <property type="entry name" value="CPL_dom"/>
</dbReference>
<dbReference type="SMART" id="SM00025">
    <property type="entry name" value="Pumilio"/>
    <property type="match status" value="4"/>
</dbReference>
<evidence type="ECO:0000256" key="5">
    <source>
        <dbReference type="SAM" id="MobiDB-lite"/>
    </source>
</evidence>
<reference evidence="7" key="1">
    <citation type="journal article" date="2020" name="Stud. Mycol.">
        <title>101 Dothideomycetes genomes: a test case for predicting lifestyles and emergence of pathogens.</title>
        <authorList>
            <person name="Haridas S."/>
            <person name="Albert R."/>
            <person name="Binder M."/>
            <person name="Bloem J."/>
            <person name="Labutti K."/>
            <person name="Salamov A."/>
            <person name="Andreopoulos B."/>
            <person name="Baker S."/>
            <person name="Barry K."/>
            <person name="Bills G."/>
            <person name="Bluhm B."/>
            <person name="Cannon C."/>
            <person name="Castanera R."/>
            <person name="Culley D."/>
            <person name="Daum C."/>
            <person name="Ezra D."/>
            <person name="Gonzalez J."/>
            <person name="Henrissat B."/>
            <person name="Kuo A."/>
            <person name="Liang C."/>
            <person name="Lipzen A."/>
            <person name="Lutzoni F."/>
            <person name="Magnuson J."/>
            <person name="Mondo S."/>
            <person name="Nolan M."/>
            <person name="Ohm R."/>
            <person name="Pangilinan J."/>
            <person name="Park H.-J."/>
            <person name="Ramirez L."/>
            <person name="Alfaro M."/>
            <person name="Sun H."/>
            <person name="Tritt A."/>
            <person name="Yoshinaga Y."/>
            <person name="Zwiers L.-H."/>
            <person name="Turgeon B."/>
            <person name="Goodwin S."/>
            <person name="Spatafora J."/>
            <person name="Crous P."/>
            <person name="Grigoriev I."/>
        </authorList>
    </citation>
    <scope>NUCLEOTIDE SEQUENCE</scope>
    <source>
        <strain evidence="7">CBS 125425</strain>
    </source>
</reference>
<feature type="compositionally biased region" description="Acidic residues" evidence="5">
    <location>
        <begin position="104"/>
        <end position="113"/>
    </location>
</feature>
<keyword evidence="2" id="KW-0694">RNA-binding</keyword>
<organism evidence="7 8">
    <name type="scientific">Polyplosphaeria fusca</name>
    <dbReference type="NCBI Taxonomy" id="682080"/>
    <lineage>
        <taxon>Eukaryota</taxon>
        <taxon>Fungi</taxon>
        <taxon>Dikarya</taxon>
        <taxon>Ascomycota</taxon>
        <taxon>Pezizomycotina</taxon>
        <taxon>Dothideomycetes</taxon>
        <taxon>Pleosporomycetidae</taxon>
        <taxon>Pleosporales</taxon>
        <taxon>Tetraplosphaeriaceae</taxon>
        <taxon>Polyplosphaeria</taxon>
    </lineage>
</organism>
<evidence type="ECO:0000313" key="7">
    <source>
        <dbReference type="EMBL" id="KAF2735478.1"/>
    </source>
</evidence>
<dbReference type="Pfam" id="PF08144">
    <property type="entry name" value="CPL"/>
    <property type="match status" value="1"/>
</dbReference>
<dbReference type="GO" id="GO:0005730">
    <property type="term" value="C:nucleolus"/>
    <property type="evidence" value="ECO:0007669"/>
    <property type="project" value="TreeGrafter"/>
</dbReference>
<feature type="compositionally biased region" description="Basic residues" evidence="5">
    <location>
        <begin position="19"/>
        <end position="32"/>
    </location>
</feature>
<dbReference type="Proteomes" id="UP000799444">
    <property type="component" value="Unassembled WGS sequence"/>
</dbReference>
<proteinExistence type="predicted"/>
<comment type="function">
    <text evidence="3">RNA-binding nucleolar protein required for pre-rRNA processing. Involved in production of 18S rRNA and assembly of small ribosomal subunit.</text>
</comment>
<feature type="compositionally biased region" description="Basic and acidic residues" evidence="5">
    <location>
        <begin position="125"/>
        <end position="137"/>
    </location>
</feature>
<evidence type="ECO:0000256" key="4">
    <source>
        <dbReference type="PROSITE-ProRule" id="PRU00317"/>
    </source>
</evidence>
<keyword evidence="1" id="KW-0677">Repeat</keyword>
<feature type="repeat" description="Pumilio" evidence="4">
    <location>
        <begin position="242"/>
        <end position="277"/>
    </location>
</feature>
<protein>
    <submittedName>
        <fullName evidence="7">ARM repeat-containing protein</fullName>
    </submittedName>
</protein>
<feature type="compositionally biased region" description="Acidic residues" evidence="5">
    <location>
        <begin position="55"/>
        <end position="65"/>
    </location>
</feature>
<feature type="region of interest" description="Disordered" evidence="5">
    <location>
        <begin position="1"/>
        <end position="159"/>
    </location>
</feature>
<dbReference type="PANTHER" id="PTHR13389">
    <property type="entry name" value="PUMILIO HOMOLOG 3"/>
    <property type="match status" value="1"/>
</dbReference>
<keyword evidence="8" id="KW-1185">Reference proteome</keyword>
<evidence type="ECO:0000256" key="3">
    <source>
        <dbReference type="ARBA" id="ARBA00024893"/>
    </source>
</evidence>
<dbReference type="InterPro" id="IPR001313">
    <property type="entry name" value="Pumilio_RNA-bd_rpt"/>
</dbReference>
<dbReference type="AlphaFoldDB" id="A0A9P4V3T6"/>
<dbReference type="GO" id="GO:0003729">
    <property type="term" value="F:mRNA binding"/>
    <property type="evidence" value="ECO:0007669"/>
    <property type="project" value="TreeGrafter"/>
</dbReference>
<dbReference type="InterPro" id="IPR040059">
    <property type="entry name" value="PUM3"/>
</dbReference>